<dbReference type="Proteomes" id="UP001162992">
    <property type="component" value="Chromosome 4"/>
</dbReference>
<reference evidence="2" key="1">
    <citation type="journal article" date="2024" name="Proc. Natl. Acad. Sci. U.S.A.">
        <title>Extraordinary preservation of gene collinearity over three hundred million years revealed in homosporous lycophytes.</title>
        <authorList>
            <person name="Li C."/>
            <person name="Wickell D."/>
            <person name="Kuo L.Y."/>
            <person name="Chen X."/>
            <person name="Nie B."/>
            <person name="Liao X."/>
            <person name="Peng D."/>
            <person name="Ji J."/>
            <person name="Jenkins J."/>
            <person name="Williams M."/>
            <person name="Shu S."/>
            <person name="Plott C."/>
            <person name="Barry K."/>
            <person name="Rajasekar S."/>
            <person name="Grimwood J."/>
            <person name="Han X."/>
            <person name="Sun S."/>
            <person name="Hou Z."/>
            <person name="He W."/>
            <person name="Dai G."/>
            <person name="Sun C."/>
            <person name="Schmutz J."/>
            <person name="Leebens-Mack J.H."/>
            <person name="Li F.W."/>
            <person name="Wang L."/>
        </authorList>
    </citation>
    <scope>NUCLEOTIDE SEQUENCE [LARGE SCALE GENOMIC DNA]</scope>
    <source>
        <strain evidence="2">cv. PW_Plant_1</strain>
    </source>
</reference>
<dbReference type="EMBL" id="CM055095">
    <property type="protein sequence ID" value="KAJ7559359.1"/>
    <property type="molecule type" value="Genomic_DNA"/>
</dbReference>
<evidence type="ECO:0000313" key="1">
    <source>
        <dbReference type="EMBL" id="KAJ7559359.1"/>
    </source>
</evidence>
<gene>
    <name evidence="1" type="ORF">O6H91_04G081500</name>
</gene>
<comment type="caution">
    <text evidence="1">The sequence shown here is derived from an EMBL/GenBank/DDBJ whole genome shotgun (WGS) entry which is preliminary data.</text>
</comment>
<evidence type="ECO:0000313" key="2">
    <source>
        <dbReference type="Proteomes" id="UP001162992"/>
    </source>
</evidence>
<keyword evidence="2" id="KW-1185">Reference proteome</keyword>
<sequence length="232" mass="25609">MADPIVPSPFIFSSFLLFLCLLRFGAVGEPLLEPSNNDAMVIHQRQGNASFTCTVSGPCAPCSYSEKQNNDIYQCATTGYREPYKCVETLLPDSVKASSLATKKDDEQVSKQKADGTSDVKSSGQSLRHVRREGVEIVASQHGSVTGRLNNLLGFVKGRNLFEAEIVTEDGRRIYHMHRSCLPSIDKDRLSVLGFEGIMLAFLAVCGPVLYYRKKRSFLVSGMARTPSTTRF</sequence>
<accession>A0ACC2DYQ5</accession>
<proteinExistence type="predicted"/>
<protein>
    <submittedName>
        <fullName evidence="1">Uncharacterized protein</fullName>
    </submittedName>
</protein>
<name>A0ACC2DYQ5_DIPCM</name>
<organism evidence="1 2">
    <name type="scientific">Diphasiastrum complanatum</name>
    <name type="common">Issler's clubmoss</name>
    <name type="synonym">Lycopodium complanatum</name>
    <dbReference type="NCBI Taxonomy" id="34168"/>
    <lineage>
        <taxon>Eukaryota</taxon>
        <taxon>Viridiplantae</taxon>
        <taxon>Streptophyta</taxon>
        <taxon>Embryophyta</taxon>
        <taxon>Tracheophyta</taxon>
        <taxon>Lycopodiopsida</taxon>
        <taxon>Lycopodiales</taxon>
        <taxon>Lycopodiaceae</taxon>
        <taxon>Lycopodioideae</taxon>
        <taxon>Diphasiastrum</taxon>
    </lineage>
</organism>